<accession>A0A1X7F5I8</accession>
<keyword evidence="3" id="KW-1185">Reference proteome</keyword>
<evidence type="ECO:0008006" key="4">
    <source>
        <dbReference type="Google" id="ProtNLM"/>
    </source>
</evidence>
<reference evidence="3" key="1">
    <citation type="submission" date="2017-04" db="EMBL/GenBank/DDBJ databases">
        <authorList>
            <person name="Varghese N."/>
            <person name="Submissions S."/>
        </authorList>
    </citation>
    <scope>NUCLEOTIDE SEQUENCE [LARGE SCALE GENOMIC DNA]</scope>
    <source>
        <strain evidence="3">Ballard 720</strain>
    </source>
</reference>
<sequence>MSFASSFRPLVSRGARLVQARLVLGAAALTAFGIAQAAASAQGTEPADVCAPLKHIVAAPDFGALGSDPAARLPGFDGSDTCRAGARSYDCRWRAHWGADGVVNDPLQELGADIAACFGNAVHDVNTPYRQHFIVSDGNRRVTIWAGVTGANALRLRVAR</sequence>
<feature type="signal peptide" evidence="1">
    <location>
        <begin position="1"/>
        <end position="37"/>
    </location>
</feature>
<dbReference type="RefSeq" id="WP_085228266.1">
    <property type="nucleotide sequence ID" value="NZ_BSQD01000011.1"/>
</dbReference>
<dbReference type="Proteomes" id="UP000192911">
    <property type="component" value="Unassembled WGS sequence"/>
</dbReference>
<dbReference type="AlphaFoldDB" id="A0A1X7F5I8"/>
<evidence type="ECO:0000313" key="2">
    <source>
        <dbReference type="EMBL" id="SMF45695.1"/>
    </source>
</evidence>
<keyword evidence="1" id="KW-0732">Signal</keyword>
<gene>
    <name evidence="2" type="ORF">SAMN06295900_107145</name>
</gene>
<dbReference type="EMBL" id="FXAH01000007">
    <property type="protein sequence ID" value="SMF45695.1"/>
    <property type="molecule type" value="Genomic_DNA"/>
</dbReference>
<organism evidence="2 3">
    <name type="scientific">Trinickia caryophylli</name>
    <name type="common">Paraburkholderia caryophylli</name>
    <dbReference type="NCBI Taxonomy" id="28094"/>
    <lineage>
        <taxon>Bacteria</taxon>
        <taxon>Pseudomonadati</taxon>
        <taxon>Pseudomonadota</taxon>
        <taxon>Betaproteobacteria</taxon>
        <taxon>Burkholderiales</taxon>
        <taxon>Burkholderiaceae</taxon>
        <taxon>Trinickia</taxon>
    </lineage>
</organism>
<dbReference type="STRING" id="28094.SAMN06295900_107145"/>
<proteinExistence type="predicted"/>
<name>A0A1X7F5I8_TRICW</name>
<feature type="chain" id="PRO_5012236875" description="Peptidase inhibitor family I36" evidence="1">
    <location>
        <begin position="38"/>
        <end position="160"/>
    </location>
</feature>
<evidence type="ECO:0000256" key="1">
    <source>
        <dbReference type="SAM" id="SignalP"/>
    </source>
</evidence>
<evidence type="ECO:0000313" key="3">
    <source>
        <dbReference type="Proteomes" id="UP000192911"/>
    </source>
</evidence>
<protein>
    <recommendedName>
        <fullName evidence="4">Peptidase inhibitor family I36</fullName>
    </recommendedName>
</protein>
<dbReference type="GeneID" id="95549663"/>